<dbReference type="InterPro" id="IPR020568">
    <property type="entry name" value="Ribosomal_Su5_D2-typ_SF"/>
</dbReference>
<dbReference type="GO" id="GO:0016114">
    <property type="term" value="P:terpenoid biosynthetic process"/>
    <property type="evidence" value="ECO:0007669"/>
    <property type="project" value="UniProtKB-UniRule"/>
</dbReference>
<keyword evidence="10" id="KW-1185">Reference proteome</keyword>
<evidence type="ECO:0000313" key="9">
    <source>
        <dbReference type="EMBL" id="PWV58686.1"/>
    </source>
</evidence>
<evidence type="ECO:0000256" key="3">
    <source>
        <dbReference type="ARBA" id="ARBA00022741"/>
    </source>
</evidence>
<dbReference type="Gene3D" id="3.30.70.890">
    <property type="entry name" value="GHMP kinase, C-terminal domain"/>
    <property type="match status" value="1"/>
</dbReference>
<protein>
    <recommendedName>
        <fullName evidence="1 7">4-diphosphocytidyl-2-C-methyl-D-erythritol kinase</fullName>
        <shortName evidence="7">CMK</shortName>
        <ecNumber evidence="7">2.7.1.148</ecNumber>
    </recommendedName>
    <alternativeName>
        <fullName evidence="7">4-(cytidine-5'-diphospho)-2-C-methyl-D-erythritol kinase</fullName>
    </alternativeName>
</protein>
<dbReference type="Proteomes" id="UP000246569">
    <property type="component" value="Unassembled WGS sequence"/>
</dbReference>
<dbReference type="GO" id="GO:0005524">
    <property type="term" value="F:ATP binding"/>
    <property type="evidence" value="ECO:0007669"/>
    <property type="project" value="UniProtKB-UniRule"/>
</dbReference>
<name>A0A317MVP8_9GAMM</name>
<dbReference type="PANTHER" id="PTHR43527">
    <property type="entry name" value="4-DIPHOSPHOCYTIDYL-2-C-METHYL-D-ERYTHRITOL KINASE, CHLOROPLASTIC"/>
    <property type="match status" value="1"/>
</dbReference>
<dbReference type="InterPro" id="IPR004424">
    <property type="entry name" value="IspE"/>
</dbReference>
<organism evidence="9 10">
    <name type="scientific">Plasticicumulans acidivorans</name>
    <dbReference type="NCBI Taxonomy" id="886464"/>
    <lineage>
        <taxon>Bacteria</taxon>
        <taxon>Pseudomonadati</taxon>
        <taxon>Pseudomonadota</taxon>
        <taxon>Gammaproteobacteria</taxon>
        <taxon>Candidatus Competibacteraceae</taxon>
        <taxon>Plasticicumulans</taxon>
    </lineage>
</organism>
<dbReference type="OrthoDB" id="9809438at2"/>
<evidence type="ECO:0000256" key="5">
    <source>
        <dbReference type="ARBA" id="ARBA00022840"/>
    </source>
</evidence>
<sequence>MNASRFSAPFAAEAWPAPAKLNRFLHIVGRREDGYHLLQTLFQFVEYGDWLHFELRDDGRVVRASELPGVAVDDDLVVRAARFLQAQVPCSSPGVTIRVDKHLPMGGGIGGGSSDAATTLVALNHLWHCGLDEDALAMLGLRLGADVPVFVRGRAAWAEGVGERLTPVDIDELWFLVVAPACAVPTVAVFKDPELTRDSAPIRMRDFLAGGGRNDCAAVVYRRFPEVAVAAEWLAQFTQPHLSGTGACVFGGFPSSAAANVALASLPAGWRAFVARGLNRSPLLERLIRG</sequence>
<dbReference type="Gene3D" id="3.30.230.10">
    <property type="match status" value="1"/>
</dbReference>
<dbReference type="SUPFAM" id="SSF55060">
    <property type="entry name" value="GHMP Kinase, C-terminal domain"/>
    <property type="match status" value="1"/>
</dbReference>
<dbReference type="EMBL" id="QGTJ01000014">
    <property type="protein sequence ID" value="PWV58686.1"/>
    <property type="molecule type" value="Genomic_DNA"/>
</dbReference>
<feature type="active site" evidence="7">
    <location>
        <position position="20"/>
    </location>
</feature>
<keyword evidence="4 7" id="KW-0418">Kinase</keyword>
<evidence type="ECO:0000259" key="8">
    <source>
        <dbReference type="Pfam" id="PF00288"/>
    </source>
</evidence>
<comment type="function">
    <text evidence="7">Catalyzes the phosphorylation of the position 2 hydroxy group of 4-diphosphocytidyl-2C-methyl-D-erythritol.</text>
</comment>
<dbReference type="PANTHER" id="PTHR43527:SF2">
    <property type="entry name" value="4-DIPHOSPHOCYTIDYL-2-C-METHYL-D-ERYTHRITOL KINASE, CHLOROPLASTIC"/>
    <property type="match status" value="1"/>
</dbReference>
<evidence type="ECO:0000256" key="4">
    <source>
        <dbReference type="ARBA" id="ARBA00022777"/>
    </source>
</evidence>
<dbReference type="EC" id="2.7.1.148" evidence="7"/>
<dbReference type="InterPro" id="IPR014721">
    <property type="entry name" value="Ribsml_uS5_D2-typ_fold_subgr"/>
</dbReference>
<evidence type="ECO:0000256" key="2">
    <source>
        <dbReference type="ARBA" id="ARBA00022679"/>
    </source>
</evidence>
<feature type="domain" description="GHMP kinase N-terminal" evidence="8">
    <location>
        <begin position="76"/>
        <end position="153"/>
    </location>
</feature>
<reference evidence="9 10" key="1">
    <citation type="submission" date="2018-05" db="EMBL/GenBank/DDBJ databases">
        <title>Genomic Encyclopedia of Type Strains, Phase IV (KMG-IV): sequencing the most valuable type-strain genomes for metagenomic binning, comparative biology and taxonomic classification.</title>
        <authorList>
            <person name="Goeker M."/>
        </authorList>
    </citation>
    <scope>NUCLEOTIDE SEQUENCE [LARGE SCALE GENOMIC DNA]</scope>
    <source>
        <strain evidence="9 10">DSM 23606</strain>
    </source>
</reference>
<feature type="binding site" evidence="7">
    <location>
        <begin position="104"/>
        <end position="114"/>
    </location>
    <ligand>
        <name>ATP</name>
        <dbReference type="ChEBI" id="CHEBI:30616"/>
    </ligand>
</feature>
<keyword evidence="6 7" id="KW-0414">Isoprene biosynthesis</keyword>
<dbReference type="GO" id="GO:0050515">
    <property type="term" value="F:4-(cytidine 5'-diphospho)-2-C-methyl-D-erythritol kinase activity"/>
    <property type="evidence" value="ECO:0007669"/>
    <property type="project" value="UniProtKB-UniRule"/>
</dbReference>
<keyword evidence="3 7" id="KW-0547">Nucleotide-binding</keyword>
<keyword evidence="5 7" id="KW-0067">ATP-binding</keyword>
<accession>A0A317MVP8</accession>
<comment type="pathway">
    <text evidence="7">Isoprenoid biosynthesis; isopentenyl diphosphate biosynthesis via DXP pathway; isopentenyl diphosphate from 1-deoxy-D-xylulose 5-phosphate: step 3/6.</text>
</comment>
<dbReference type="GO" id="GO:0019288">
    <property type="term" value="P:isopentenyl diphosphate biosynthetic process, methylerythritol 4-phosphate pathway"/>
    <property type="evidence" value="ECO:0007669"/>
    <property type="project" value="UniProtKB-UniRule"/>
</dbReference>
<dbReference type="PIRSF" id="PIRSF010376">
    <property type="entry name" value="IspE"/>
    <property type="match status" value="1"/>
</dbReference>
<feature type="active site" evidence="7">
    <location>
        <position position="146"/>
    </location>
</feature>
<gene>
    <name evidence="7" type="primary">ispE</name>
    <name evidence="9" type="ORF">C7443_11412</name>
</gene>
<dbReference type="HAMAP" id="MF_00061">
    <property type="entry name" value="IspE"/>
    <property type="match status" value="1"/>
</dbReference>
<dbReference type="SUPFAM" id="SSF54211">
    <property type="entry name" value="Ribosomal protein S5 domain 2-like"/>
    <property type="match status" value="1"/>
</dbReference>
<evidence type="ECO:0000313" key="10">
    <source>
        <dbReference type="Proteomes" id="UP000246569"/>
    </source>
</evidence>
<comment type="catalytic activity">
    <reaction evidence="7">
        <text>4-CDP-2-C-methyl-D-erythritol + ATP = 4-CDP-2-C-methyl-D-erythritol 2-phosphate + ADP + H(+)</text>
        <dbReference type="Rhea" id="RHEA:18437"/>
        <dbReference type="ChEBI" id="CHEBI:15378"/>
        <dbReference type="ChEBI" id="CHEBI:30616"/>
        <dbReference type="ChEBI" id="CHEBI:57823"/>
        <dbReference type="ChEBI" id="CHEBI:57919"/>
        <dbReference type="ChEBI" id="CHEBI:456216"/>
        <dbReference type="EC" id="2.7.1.148"/>
    </reaction>
</comment>
<dbReference type="InterPro" id="IPR006204">
    <property type="entry name" value="GHMP_kinase_N_dom"/>
</dbReference>
<keyword evidence="2 7" id="KW-0808">Transferase</keyword>
<dbReference type="InterPro" id="IPR036554">
    <property type="entry name" value="GHMP_kinase_C_sf"/>
</dbReference>
<proteinExistence type="inferred from homology"/>
<evidence type="ECO:0000256" key="1">
    <source>
        <dbReference type="ARBA" id="ARBA00017473"/>
    </source>
</evidence>
<dbReference type="RefSeq" id="WP_110020228.1">
    <property type="nucleotide sequence ID" value="NZ_QGTJ01000014.1"/>
</dbReference>
<dbReference type="Pfam" id="PF00288">
    <property type="entry name" value="GHMP_kinases_N"/>
    <property type="match status" value="1"/>
</dbReference>
<dbReference type="AlphaFoldDB" id="A0A317MVP8"/>
<evidence type="ECO:0000256" key="7">
    <source>
        <dbReference type="HAMAP-Rule" id="MF_00061"/>
    </source>
</evidence>
<comment type="similarity">
    <text evidence="7">Belongs to the GHMP kinase family. IspE subfamily.</text>
</comment>
<dbReference type="UniPathway" id="UPA00056">
    <property type="reaction ID" value="UER00094"/>
</dbReference>
<evidence type="ECO:0000256" key="6">
    <source>
        <dbReference type="ARBA" id="ARBA00023229"/>
    </source>
</evidence>
<comment type="caution">
    <text evidence="9">The sequence shown here is derived from an EMBL/GenBank/DDBJ whole genome shotgun (WGS) entry which is preliminary data.</text>
</comment>
<dbReference type="NCBIfam" id="TIGR00154">
    <property type="entry name" value="ispE"/>
    <property type="match status" value="1"/>
</dbReference>